<dbReference type="PANTHER" id="PTHR45683">
    <property type="entry name" value="MITOCHONDRIAL NICOTINAMIDE ADENINE DINUCLEOTIDE TRANSPORTER 1-RELATED-RELATED"/>
    <property type="match status" value="1"/>
</dbReference>
<feature type="repeat" description="Solcar" evidence="8">
    <location>
        <begin position="243"/>
        <end position="331"/>
    </location>
</feature>
<feature type="transmembrane region" description="Helical" evidence="11">
    <location>
        <begin position="78"/>
        <end position="98"/>
    </location>
</feature>
<evidence type="ECO:0000256" key="7">
    <source>
        <dbReference type="ARBA" id="ARBA00023136"/>
    </source>
</evidence>
<proteinExistence type="inferred from homology"/>
<evidence type="ECO:0000256" key="8">
    <source>
        <dbReference type="PROSITE-ProRule" id="PRU00282"/>
    </source>
</evidence>
<evidence type="ECO:0000256" key="11">
    <source>
        <dbReference type="SAM" id="Phobius"/>
    </source>
</evidence>
<organism evidence="12 13">
    <name type="scientific">Anaeramoeba flamelloides</name>
    <dbReference type="NCBI Taxonomy" id="1746091"/>
    <lineage>
        <taxon>Eukaryota</taxon>
        <taxon>Metamonada</taxon>
        <taxon>Anaeramoebidae</taxon>
        <taxon>Anaeramoeba</taxon>
    </lineage>
</organism>
<evidence type="ECO:0000256" key="10">
    <source>
        <dbReference type="SAM" id="MobiDB-lite"/>
    </source>
</evidence>
<gene>
    <name evidence="12" type="ORF">M0812_24242</name>
</gene>
<keyword evidence="3 9" id="KW-0813">Transport</keyword>
<dbReference type="GO" id="GO:0055085">
    <property type="term" value="P:transmembrane transport"/>
    <property type="evidence" value="ECO:0007669"/>
    <property type="project" value="InterPro"/>
</dbReference>
<feature type="repeat" description="Solcar" evidence="8">
    <location>
        <begin position="22"/>
        <end position="107"/>
    </location>
</feature>
<dbReference type="InterPro" id="IPR023395">
    <property type="entry name" value="MCP_dom_sf"/>
</dbReference>
<evidence type="ECO:0000256" key="2">
    <source>
        <dbReference type="ARBA" id="ARBA00006375"/>
    </source>
</evidence>
<feature type="region of interest" description="Disordered" evidence="10">
    <location>
        <begin position="1"/>
        <end position="20"/>
    </location>
</feature>
<evidence type="ECO:0000256" key="5">
    <source>
        <dbReference type="ARBA" id="ARBA00022737"/>
    </source>
</evidence>
<reference evidence="12" key="1">
    <citation type="submission" date="2022-08" db="EMBL/GenBank/DDBJ databases">
        <title>Novel sulphate-reducing endosymbionts in the free-living metamonad Anaeramoeba.</title>
        <authorList>
            <person name="Jerlstrom-Hultqvist J."/>
            <person name="Cepicka I."/>
            <person name="Gallot-Lavallee L."/>
            <person name="Salas-Leiva D."/>
            <person name="Curtis B.A."/>
            <person name="Zahonova K."/>
            <person name="Pipaliya S."/>
            <person name="Dacks J."/>
            <person name="Roger A.J."/>
        </authorList>
    </citation>
    <scope>NUCLEOTIDE SEQUENCE</scope>
    <source>
        <strain evidence="12">Busselton2</strain>
    </source>
</reference>
<evidence type="ECO:0000256" key="1">
    <source>
        <dbReference type="ARBA" id="ARBA00004141"/>
    </source>
</evidence>
<dbReference type="InterPro" id="IPR044712">
    <property type="entry name" value="SLC25A32-like"/>
</dbReference>
<protein>
    <submittedName>
        <fullName evidence="12">Nicotinamide adenine dinucleotide transporter 1-related</fullName>
    </submittedName>
</protein>
<dbReference type="GO" id="GO:0016020">
    <property type="term" value="C:membrane"/>
    <property type="evidence" value="ECO:0007669"/>
    <property type="project" value="UniProtKB-SubCell"/>
</dbReference>
<keyword evidence="5" id="KW-0677">Repeat</keyword>
<name>A0AAV7YN62_9EUKA</name>
<evidence type="ECO:0000313" key="13">
    <source>
        <dbReference type="Proteomes" id="UP001146793"/>
    </source>
</evidence>
<dbReference type="PROSITE" id="PS50920">
    <property type="entry name" value="SOLCAR"/>
    <property type="match status" value="3"/>
</dbReference>
<dbReference type="InterPro" id="IPR018108">
    <property type="entry name" value="MCP_transmembrane"/>
</dbReference>
<accession>A0AAV7YN62</accession>
<dbReference type="AlphaFoldDB" id="A0AAV7YN62"/>
<comment type="caution">
    <text evidence="12">The sequence shown here is derived from an EMBL/GenBank/DDBJ whole genome shotgun (WGS) entry which is preliminary data.</text>
</comment>
<feature type="repeat" description="Solcar" evidence="8">
    <location>
        <begin position="114"/>
        <end position="203"/>
    </location>
</feature>
<feature type="transmembrane region" description="Helical" evidence="11">
    <location>
        <begin position="174"/>
        <end position="196"/>
    </location>
</feature>
<evidence type="ECO:0000256" key="4">
    <source>
        <dbReference type="ARBA" id="ARBA00022692"/>
    </source>
</evidence>
<dbReference type="Proteomes" id="UP001146793">
    <property type="component" value="Unassembled WGS sequence"/>
</dbReference>
<dbReference type="Gene3D" id="1.50.40.10">
    <property type="entry name" value="Mitochondrial carrier domain"/>
    <property type="match status" value="1"/>
</dbReference>
<comment type="similarity">
    <text evidence="2 9">Belongs to the mitochondrial carrier (TC 2.A.29) family.</text>
</comment>
<keyword evidence="4 8" id="KW-0812">Transmembrane</keyword>
<dbReference type="Pfam" id="PF00153">
    <property type="entry name" value="Mito_carr"/>
    <property type="match status" value="3"/>
</dbReference>
<keyword evidence="6 11" id="KW-1133">Transmembrane helix</keyword>
<dbReference type="EMBL" id="JANTQA010000057">
    <property type="protein sequence ID" value="KAJ3428904.1"/>
    <property type="molecule type" value="Genomic_DNA"/>
</dbReference>
<evidence type="ECO:0000313" key="12">
    <source>
        <dbReference type="EMBL" id="KAJ3428904.1"/>
    </source>
</evidence>
<dbReference type="GO" id="GO:0006862">
    <property type="term" value="P:nucleotide transport"/>
    <property type="evidence" value="ECO:0007669"/>
    <property type="project" value="InterPro"/>
</dbReference>
<feature type="transmembrane region" description="Helical" evidence="11">
    <location>
        <begin position="118"/>
        <end position="140"/>
    </location>
</feature>
<comment type="subcellular location">
    <subcellularLocation>
        <location evidence="1">Membrane</location>
        <topology evidence="1">Multi-pass membrane protein</topology>
    </subcellularLocation>
</comment>
<sequence>MRSNENNNKKKAKVNDQQEKQTNPWISGLAGTSIPVISTVLTLPFDLAKTRMLTTQNQKKLGVIESLRELSSQGNIKVYWTGLTPTLCALLVNWSVYFTSYEKVKQFLHTTTDHKTGINFFSSMASGALSVSFGNPFWVAKIRMQSESHLPLESRQYTGTFQTIRKIYKEEGTASLFSGIGSSILGLANIGIYFPMYEKIKQEILKRKVANLNYLSNINTENFGYSKDTQEQNEEDEEEKMKLNVYELFLASAIAKSAASGFSYPNEVVRAKLQNQKTSKDQKRKTFFGAAKEIYSNHGLSGFYTGFGANLLKVVPSNAISFTCYELFSRYLHLKLK</sequence>
<evidence type="ECO:0000256" key="9">
    <source>
        <dbReference type="RuleBase" id="RU000488"/>
    </source>
</evidence>
<evidence type="ECO:0000256" key="6">
    <source>
        <dbReference type="ARBA" id="ARBA00022989"/>
    </source>
</evidence>
<evidence type="ECO:0000256" key="3">
    <source>
        <dbReference type="ARBA" id="ARBA00022448"/>
    </source>
</evidence>
<dbReference type="SUPFAM" id="SSF103506">
    <property type="entry name" value="Mitochondrial carrier"/>
    <property type="match status" value="1"/>
</dbReference>
<keyword evidence="7 8" id="KW-0472">Membrane</keyword>